<evidence type="ECO:0000313" key="2">
    <source>
        <dbReference type="Proteomes" id="UP000190744"/>
    </source>
</evidence>
<proteinExistence type="predicted"/>
<dbReference type="AlphaFoldDB" id="A0A1S9RJC9"/>
<gene>
    <name evidence="1" type="ORF">PEBR_25454</name>
</gene>
<dbReference type="Proteomes" id="UP000190744">
    <property type="component" value="Unassembled WGS sequence"/>
</dbReference>
<name>A0A1S9RJC9_PENBI</name>
<evidence type="ECO:0000313" key="1">
    <source>
        <dbReference type="EMBL" id="OOQ85617.1"/>
    </source>
</evidence>
<comment type="caution">
    <text evidence="1">The sequence shown here is derived from an EMBL/GenBank/DDBJ whole genome shotgun (WGS) entry which is preliminary data.</text>
</comment>
<accession>A0A1S9RJC9</accession>
<protein>
    <submittedName>
        <fullName evidence="1">Uncharacterized protein</fullName>
    </submittedName>
</protein>
<organism evidence="1 2">
    <name type="scientific">Penicillium brasilianum</name>
    <dbReference type="NCBI Taxonomy" id="104259"/>
    <lineage>
        <taxon>Eukaryota</taxon>
        <taxon>Fungi</taxon>
        <taxon>Dikarya</taxon>
        <taxon>Ascomycota</taxon>
        <taxon>Pezizomycotina</taxon>
        <taxon>Eurotiomycetes</taxon>
        <taxon>Eurotiomycetidae</taxon>
        <taxon>Eurotiales</taxon>
        <taxon>Aspergillaceae</taxon>
        <taxon>Penicillium</taxon>
    </lineage>
</organism>
<dbReference type="EMBL" id="LJBN01000167">
    <property type="protein sequence ID" value="OOQ85617.1"/>
    <property type="molecule type" value="Genomic_DNA"/>
</dbReference>
<sequence>MDAMNNFFASGFGLPWRRGDYHRTEFAFNPRYALPSGVKATSLPGPYSMKALHIKNARRQEKIFVPIADARTQSHVFPPESVDQSQAAVTGAKIGNGQLIYCGDVNPEAGSDSVILAFCGLGERPSQFKFLELLVPRAVRHLGDIIHRLKSRPHACHEV</sequence>
<reference evidence="2" key="1">
    <citation type="submission" date="2015-09" db="EMBL/GenBank/DDBJ databases">
        <authorList>
            <person name="Fill T.P."/>
            <person name="Baretta J.F."/>
            <person name="de Almeida L.G."/>
            <person name="Rocha M."/>
            <person name="de Souza D.H."/>
            <person name="Malavazi I."/>
            <person name="Cerdeira L.T."/>
            <person name="Hong H."/>
            <person name="Samborskyy M."/>
            <person name="de Vasconcelos A.T."/>
            <person name="Leadlay P."/>
            <person name="Rodrigues-Filho E."/>
        </authorList>
    </citation>
    <scope>NUCLEOTIDE SEQUENCE [LARGE SCALE GENOMIC DNA]</scope>
    <source>
        <strain evidence="2">LaBioMMi 136</strain>
    </source>
</reference>